<evidence type="ECO:0000313" key="2">
    <source>
        <dbReference type="Proteomes" id="UP000037696"/>
    </source>
</evidence>
<reference evidence="1 2" key="1">
    <citation type="submission" date="2015-08" db="EMBL/GenBank/DDBJ databases">
        <title>Genome sequencing of Penicillium nordicum.</title>
        <authorList>
            <person name="Nguyen H.D."/>
            <person name="Seifert K.A."/>
        </authorList>
    </citation>
    <scope>NUCLEOTIDE SEQUENCE [LARGE SCALE GENOMIC DNA]</scope>
    <source>
        <strain evidence="1 2">DAOMC 185683</strain>
    </source>
</reference>
<keyword evidence="2" id="KW-1185">Reference proteome</keyword>
<dbReference type="AlphaFoldDB" id="A0A0M8NZR7"/>
<evidence type="ECO:0000313" key="1">
    <source>
        <dbReference type="EMBL" id="KOS40577.1"/>
    </source>
</evidence>
<gene>
    <name evidence="1" type="ORF">ACN38_g8580</name>
</gene>
<accession>A0A0M8NZR7</accession>
<organism evidence="1 2">
    <name type="scientific">Penicillium nordicum</name>
    <dbReference type="NCBI Taxonomy" id="229535"/>
    <lineage>
        <taxon>Eukaryota</taxon>
        <taxon>Fungi</taxon>
        <taxon>Dikarya</taxon>
        <taxon>Ascomycota</taxon>
        <taxon>Pezizomycotina</taxon>
        <taxon>Eurotiomycetes</taxon>
        <taxon>Eurotiomycetidae</taxon>
        <taxon>Eurotiales</taxon>
        <taxon>Aspergillaceae</taxon>
        <taxon>Penicillium</taxon>
    </lineage>
</organism>
<name>A0A0M8NZR7_9EURO</name>
<proteinExistence type="predicted"/>
<dbReference type="Proteomes" id="UP000037696">
    <property type="component" value="Unassembled WGS sequence"/>
</dbReference>
<protein>
    <submittedName>
        <fullName evidence="1">Uncharacterized protein</fullName>
    </submittedName>
</protein>
<sequence>MYTEHSTEMCCLSTLAMLWPNGGSRWFPPSGSELTEYSDSSKRLYHTTPPFKELTTLSTLAQAGYILEIQNFSYTYLSFDMAFF</sequence>
<dbReference type="EMBL" id="LHQQ01000159">
    <property type="protein sequence ID" value="KOS40577.1"/>
    <property type="molecule type" value="Genomic_DNA"/>
</dbReference>
<comment type="caution">
    <text evidence="1">The sequence shown here is derived from an EMBL/GenBank/DDBJ whole genome shotgun (WGS) entry which is preliminary data.</text>
</comment>